<feature type="domain" description="Exocyst complex subunit Exo70 C-terminal" evidence="4">
    <location>
        <begin position="318"/>
        <end position="677"/>
    </location>
</feature>
<dbReference type="SUPFAM" id="SSF74788">
    <property type="entry name" value="Cullin repeat-like"/>
    <property type="match status" value="1"/>
</dbReference>
<dbReference type="Proteomes" id="UP001633002">
    <property type="component" value="Unassembled WGS sequence"/>
</dbReference>
<comment type="similarity">
    <text evidence="1 3">Belongs to the EXO70 family.</text>
</comment>
<evidence type="ECO:0000313" key="6">
    <source>
        <dbReference type="Proteomes" id="UP001633002"/>
    </source>
</evidence>
<dbReference type="EMBL" id="JBJQOH010000006">
    <property type="protein sequence ID" value="KAL3684866.1"/>
    <property type="molecule type" value="Genomic_DNA"/>
</dbReference>
<proteinExistence type="inferred from homology"/>
<evidence type="ECO:0000256" key="2">
    <source>
        <dbReference type="ARBA" id="ARBA00022448"/>
    </source>
</evidence>
<dbReference type="InterPro" id="IPR016159">
    <property type="entry name" value="Cullin_repeat-like_dom_sf"/>
</dbReference>
<dbReference type="GO" id="GO:0015031">
    <property type="term" value="P:protein transport"/>
    <property type="evidence" value="ECO:0007669"/>
    <property type="project" value="UniProtKB-KW"/>
</dbReference>
<reference evidence="5 6" key="1">
    <citation type="submission" date="2024-09" db="EMBL/GenBank/DDBJ databases">
        <title>Chromosome-scale assembly of Riccia sorocarpa.</title>
        <authorList>
            <person name="Paukszto L."/>
        </authorList>
    </citation>
    <scope>NUCLEOTIDE SEQUENCE [LARGE SCALE GENOMIC DNA]</scope>
    <source>
        <strain evidence="5">LP-2024</strain>
        <tissue evidence="5">Aerial parts of the thallus</tissue>
    </source>
</reference>
<name>A0ABD3H478_9MARC</name>
<keyword evidence="6" id="KW-1185">Reference proteome</keyword>
<dbReference type="PANTHER" id="PTHR12542:SF85">
    <property type="entry name" value="EXOCYST SUBUNIT EXO70 FAMILY PROTEIN"/>
    <property type="match status" value="1"/>
</dbReference>
<keyword evidence="2 3" id="KW-0813">Transport</keyword>
<comment type="caution">
    <text evidence="5">The sequence shown here is derived from an EMBL/GenBank/DDBJ whole genome shotgun (WGS) entry which is preliminary data.</text>
</comment>
<dbReference type="Gene3D" id="1.20.1280.170">
    <property type="entry name" value="Exocyst complex component Exo70"/>
    <property type="match status" value="1"/>
</dbReference>
<comment type="function">
    <text evidence="3">Component of the exocyst complex.</text>
</comment>
<protein>
    <recommendedName>
        <fullName evidence="3">Exocyst subunit Exo70 family protein</fullName>
    </recommendedName>
</protein>
<dbReference type="AlphaFoldDB" id="A0ABD3H478"/>
<dbReference type="InterPro" id="IPR004140">
    <property type="entry name" value="Exo70"/>
</dbReference>
<evidence type="ECO:0000256" key="1">
    <source>
        <dbReference type="ARBA" id="ARBA00006756"/>
    </source>
</evidence>
<keyword evidence="3" id="KW-0268">Exocytosis</keyword>
<dbReference type="InterPro" id="IPR046364">
    <property type="entry name" value="Exo70_C"/>
</dbReference>
<evidence type="ECO:0000259" key="4">
    <source>
        <dbReference type="Pfam" id="PF03081"/>
    </source>
</evidence>
<sequence>MKVSFVDRESVRERAVELDSSGRGGLAIRLVHREGANLLASRATFKGIVEKTKEVELALSRSTIRLQNMAESLPALQVVLKPLQAQTLVMNGIGSKIDRATEPGQKVLQAFEIVKNLERILIGEPRRDFWGYIASMTQLEEATKTLSHGCEPAFQWLKETVSFLAQSKIADNYRVYRLNDRIDKAFQDIKAEEGSCFDMGLLQISLENLKKEFQRILVDYSVPASLPQEMPDERSELDQVSMPPGFPLAAADMLQAIVEKLDHHKATDSLLEIYEESRRVAIKDVLKKLGANVYWYYPSHKELEKLPADKVHGEMVASWSQHVEVVCKILFKGEYNLCSRVFSKIEKAKWISCWGNLGSAGFVPFLVFGEAVASSRVAPENYSTLPYMYDVMDRCNDTILELFEGGGSACEEILLHAREVQKKLVAKASKNMSKFIQMVAKGEHLCDGELPPQGTRSLLCSYVMNYAGYLARSDGPTLSKMMRIQKKTETGVESEEDFFATAVHQMVEALEKRLIEGSTTYSHKSLGSIFLMNNYRYMISHVEEEDSGLRHVMGDQWHRDMLVKLRQQMKHYQRDTWVTMLEFLKRDGVQVSSSKGASRELARQRLRIFTQAFDEICEKHANWQVASEDLRADVEVAVGQMLIPAYTNFFQTFKGLLEQGSTKHCKYTPEDIEKKIEALTKELASKNLDVHSAHGSCLQADSSPFSDVNIKAMAHKGFGGDCGVGAEENMQRYAEHIN</sequence>
<keyword evidence="3" id="KW-0653">Protein transport</keyword>
<gene>
    <name evidence="5" type="ORF">R1sor_002888</name>
</gene>
<dbReference type="PANTHER" id="PTHR12542">
    <property type="entry name" value="EXOCYST COMPLEX PROTEIN EXO70"/>
    <property type="match status" value="1"/>
</dbReference>
<organism evidence="5 6">
    <name type="scientific">Riccia sorocarpa</name>
    <dbReference type="NCBI Taxonomy" id="122646"/>
    <lineage>
        <taxon>Eukaryota</taxon>
        <taxon>Viridiplantae</taxon>
        <taxon>Streptophyta</taxon>
        <taxon>Embryophyta</taxon>
        <taxon>Marchantiophyta</taxon>
        <taxon>Marchantiopsida</taxon>
        <taxon>Marchantiidae</taxon>
        <taxon>Marchantiales</taxon>
        <taxon>Ricciaceae</taxon>
        <taxon>Riccia</taxon>
    </lineage>
</organism>
<evidence type="ECO:0000256" key="3">
    <source>
        <dbReference type="RuleBase" id="RU365026"/>
    </source>
</evidence>
<accession>A0ABD3H478</accession>
<dbReference type="Pfam" id="PF03081">
    <property type="entry name" value="Exo70_C"/>
    <property type="match status" value="1"/>
</dbReference>
<evidence type="ECO:0000313" key="5">
    <source>
        <dbReference type="EMBL" id="KAL3684866.1"/>
    </source>
</evidence>
<dbReference type="Pfam" id="PF20669">
    <property type="entry name" value="Exo70_N"/>
    <property type="match status" value="1"/>
</dbReference>
<dbReference type="GO" id="GO:0006887">
    <property type="term" value="P:exocytosis"/>
    <property type="evidence" value="ECO:0007669"/>
    <property type="project" value="UniProtKB-KW"/>
</dbReference>